<name>A0A075WEX6_ARCFL</name>
<dbReference type="Proteomes" id="UP000028501">
    <property type="component" value="Chromosome"/>
</dbReference>
<dbReference type="RefSeq" id="WP_156029530.1">
    <property type="nucleotide sequence ID" value="NZ_CP006577.1"/>
</dbReference>
<dbReference type="EMBL" id="CP006577">
    <property type="protein sequence ID" value="AIG98347.1"/>
    <property type="molecule type" value="Genomic_DNA"/>
</dbReference>
<dbReference type="Pfam" id="PF04956">
    <property type="entry name" value="TrbC"/>
    <property type="match status" value="1"/>
</dbReference>
<evidence type="ECO:0000313" key="2">
    <source>
        <dbReference type="EMBL" id="AIG98347.1"/>
    </source>
</evidence>
<organism evidence="2 3">
    <name type="scientific">Archaeoglobus fulgidus DSM 8774</name>
    <dbReference type="NCBI Taxonomy" id="1344584"/>
    <lineage>
        <taxon>Archaea</taxon>
        <taxon>Methanobacteriati</taxon>
        <taxon>Methanobacteriota</taxon>
        <taxon>Archaeoglobi</taxon>
        <taxon>Archaeoglobales</taxon>
        <taxon>Archaeoglobaceae</taxon>
        <taxon>Archaeoglobus</taxon>
    </lineage>
</organism>
<feature type="transmembrane region" description="Helical" evidence="1">
    <location>
        <begin position="42"/>
        <end position="62"/>
    </location>
</feature>
<dbReference type="KEGG" id="afg:AFULGI_00015850"/>
<protein>
    <submittedName>
        <fullName evidence="2">TrbC/VIRB2 family</fullName>
    </submittedName>
</protein>
<accession>A0A075WEX6</accession>
<feature type="transmembrane region" description="Helical" evidence="1">
    <location>
        <begin position="83"/>
        <end position="107"/>
    </location>
</feature>
<keyword evidence="1" id="KW-1133">Transmembrane helix</keyword>
<keyword evidence="1" id="KW-0812">Transmembrane</keyword>
<proteinExistence type="predicted"/>
<evidence type="ECO:0000313" key="3">
    <source>
        <dbReference type="Proteomes" id="UP000028501"/>
    </source>
</evidence>
<evidence type="ECO:0000256" key="1">
    <source>
        <dbReference type="SAM" id="Phobius"/>
    </source>
</evidence>
<dbReference type="HOGENOM" id="CLU_2177748_0_0_2"/>
<dbReference type="GeneID" id="24795083"/>
<dbReference type="InterPro" id="IPR007039">
    <property type="entry name" value="TrbC/VirB2"/>
</dbReference>
<keyword evidence="1" id="KW-0472">Membrane</keyword>
<gene>
    <name evidence="2" type="ORF">AFULGI_00015850</name>
</gene>
<reference evidence="2 3" key="1">
    <citation type="submission" date="2013-07" db="EMBL/GenBank/DDBJ databases">
        <title>Genome of Archaeoglobus fulgidus.</title>
        <authorList>
            <person name="Fiebig A."/>
            <person name="Birkeland N.-K."/>
        </authorList>
    </citation>
    <scope>NUCLEOTIDE SEQUENCE [LARGE SCALE GENOMIC DNA]</scope>
    <source>
        <strain evidence="2 3">DSM 8774</strain>
    </source>
</reference>
<dbReference type="AlphaFoldDB" id="A0A075WEX6"/>
<sequence>MKLRDKTGMILALGFALILVIQPVLAQNVEEAVQPITDKIKTIYTAVKIVVLAAAPLLFAAAGIMWKFSGGNPEKIVKARQMFVAGVIGLGIVLLSEVIARVLTILLSP</sequence>